<dbReference type="GO" id="GO:0004869">
    <property type="term" value="F:cysteine-type endopeptidase inhibitor activity"/>
    <property type="evidence" value="ECO:0007669"/>
    <property type="project" value="TreeGrafter"/>
</dbReference>
<dbReference type="SUPFAM" id="SSF54495">
    <property type="entry name" value="UBC-like"/>
    <property type="match status" value="1"/>
</dbReference>
<evidence type="ECO:0000256" key="1">
    <source>
        <dbReference type="ARBA" id="ARBA00022679"/>
    </source>
</evidence>
<dbReference type="GO" id="GO:0043066">
    <property type="term" value="P:negative regulation of apoptotic process"/>
    <property type="evidence" value="ECO:0007669"/>
    <property type="project" value="TreeGrafter"/>
</dbReference>
<accession>A0A914CPS5</accession>
<dbReference type="PANTHER" id="PTHR46116">
    <property type="entry name" value="(E3-INDEPENDENT) E2 UBIQUITIN-CONJUGATING ENZYME"/>
    <property type="match status" value="1"/>
</dbReference>
<evidence type="ECO:0000313" key="4">
    <source>
        <dbReference type="Proteomes" id="UP000887540"/>
    </source>
</evidence>
<dbReference type="Gene3D" id="3.10.110.10">
    <property type="entry name" value="Ubiquitin Conjugating Enzyme"/>
    <property type="match status" value="1"/>
</dbReference>
<keyword evidence="4" id="KW-1185">Reference proteome</keyword>
<evidence type="ECO:0000313" key="5">
    <source>
        <dbReference type="WBParaSite" id="ACRNAN_scaffold1294.g18721.t1"/>
    </source>
</evidence>
<keyword evidence="1" id="KW-0808">Transferase</keyword>
<protein>
    <submittedName>
        <fullName evidence="5">UBC core domain-containing protein</fullName>
    </submittedName>
</protein>
<organism evidence="4 5">
    <name type="scientific">Acrobeloides nanus</name>
    <dbReference type="NCBI Taxonomy" id="290746"/>
    <lineage>
        <taxon>Eukaryota</taxon>
        <taxon>Metazoa</taxon>
        <taxon>Ecdysozoa</taxon>
        <taxon>Nematoda</taxon>
        <taxon>Chromadorea</taxon>
        <taxon>Rhabditida</taxon>
        <taxon>Tylenchina</taxon>
        <taxon>Cephalobomorpha</taxon>
        <taxon>Cephaloboidea</taxon>
        <taxon>Cephalobidae</taxon>
        <taxon>Acrobeloides</taxon>
    </lineage>
</organism>
<dbReference type="InterPro" id="IPR016135">
    <property type="entry name" value="UBQ-conjugating_enzyme/RWD"/>
</dbReference>
<feature type="domain" description="UBC core" evidence="3">
    <location>
        <begin position="337"/>
        <end position="422"/>
    </location>
</feature>
<evidence type="ECO:0000256" key="2">
    <source>
        <dbReference type="ARBA" id="ARBA00022786"/>
    </source>
</evidence>
<proteinExistence type="predicted"/>
<dbReference type="GO" id="GO:0005634">
    <property type="term" value="C:nucleus"/>
    <property type="evidence" value="ECO:0007669"/>
    <property type="project" value="TreeGrafter"/>
</dbReference>
<dbReference type="WBParaSite" id="ACRNAN_scaffold1294.g18721.t1">
    <property type="protein sequence ID" value="ACRNAN_scaffold1294.g18721.t1"/>
    <property type="gene ID" value="ACRNAN_scaffold1294.g18721"/>
</dbReference>
<dbReference type="PANTHER" id="PTHR46116:SF39">
    <property type="entry name" value="BACULOVIRAL IAP REPEAT-CONTAINING PROTEIN 6"/>
    <property type="match status" value="1"/>
</dbReference>
<dbReference type="Pfam" id="PF00179">
    <property type="entry name" value="UQ_con"/>
    <property type="match status" value="1"/>
</dbReference>
<name>A0A914CPS5_9BILA</name>
<dbReference type="InterPro" id="IPR000608">
    <property type="entry name" value="UBC"/>
</dbReference>
<keyword evidence="2" id="KW-0833">Ubl conjugation pathway</keyword>
<dbReference type="GO" id="GO:0016740">
    <property type="term" value="F:transferase activity"/>
    <property type="evidence" value="ECO:0007669"/>
    <property type="project" value="UniProtKB-KW"/>
</dbReference>
<reference evidence="5" key="1">
    <citation type="submission" date="2022-11" db="UniProtKB">
        <authorList>
            <consortium name="WormBaseParasite"/>
        </authorList>
    </citation>
    <scope>IDENTIFICATION</scope>
</reference>
<dbReference type="PROSITE" id="PS50127">
    <property type="entry name" value="UBC_2"/>
    <property type="match status" value="1"/>
</dbReference>
<sequence length="422" mass="47746">MLLLDSKPDTSVDIVKIYENVSRKSSKNEEVYCTEEDPCSPNLNDEDEYEPEFGIYLDIGKTTDKLYTLLDRCLTMDILNDVIGTLEPMAIVHKQELLDMGILSRISSLISEHHKTKSNDEIMGLLLMVLKIFLFGKDKPKFYQANRLIQHASIMEELMESNIFCILEEGFKNTSVSDISERLGLYKALLAISESLCSCSEFVPFFFQLKNSRSIAGIFAEFCSVLNNYLCLATDKQTVDPELIGFINQADNLFLAMKKLASNDDQPPKIKKTRLSNDLVNVEASTSENLSTEDLNKIYLESLRFYQIQSFKMHGRYHRSLAEELNQSDPHSAASTPRSNRIAKELASMYHALPLGSSGSIFICLDEERCDVLKALISGPEDTPYANGLFEFDVFFPNSYPNSPPKCQCMTSGNRIRFNPNL</sequence>
<evidence type="ECO:0000259" key="3">
    <source>
        <dbReference type="PROSITE" id="PS50127"/>
    </source>
</evidence>
<dbReference type="Proteomes" id="UP000887540">
    <property type="component" value="Unplaced"/>
</dbReference>
<dbReference type="AlphaFoldDB" id="A0A914CPS5"/>